<dbReference type="InterPro" id="IPR051269">
    <property type="entry name" value="Fe-S_cluster_ET"/>
</dbReference>
<dbReference type="Gene3D" id="3.30.70.20">
    <property type="match status" value="1"/>
</dbReference>
<dbReference type="PATRIC" id="fig|1003195.29.peg.5610"/>
<dbReference type="RefSeq" id="WP_014628745.1">
    <property type="nucleotide sequence ID" value="NC_016111.1"/>
</dbReference>
<proteinExistence type="predicted"/>
<evidence type="ECO:0000256" key="3">
    <source>
        <dbReference type="ARBA" id="ARBA00022723"/>
    </source>
</evidence>
<comment type="function">
    <text evidence="8">Ferredoxins are iron-sulfur proteins that transfer electrons in a wide variety of metabolic reactions.</text>
</comment>
<evidence type="ECO:0000313" key="10">
    <source>
        <dbReference type="Proteomes" id="UP000007842"/>
    </source>
</evidence>
<dbReference type="SUPFAM" id="SSF54862">
    <property type="entry name" value="4Fe-4S ferredoxins"/>
    <property type="match status" value="1"/>
</dbReference>
<dbReference type="Pfam" id="PF13370">
    <property type="entry name" value="Fer4_13"/>
    <property type="match status" value="1"/>
</dbReference>
<accession>G8X404</accession>
<dbReference type="Proteomes" id="UP000007842">
    <property type="component" value="Chromosome"/>
</dbReference>
<dbReference type="HOGENOM" id="CLU_139698_6_3_11"/>
<keyword evidence="10" id="KW-1185">Reference proteome</keyword>
<keyword evidence="5 8" id="KW-0408">Iron</keyword>
<dbReference type="GO" id="GO:0005506">
    <property type="term" value="F:iron ion binding"/>
    <property type="evidence" value="ECO:0007669"/>
    <property type="project" value="UniProtKB-UniRule"/>
</dbReference>
<evidence type="ECO:0000256" key="5">
    <source>
        <dbReference type="ARBA" id="ARBA00023004"/>
    </source>
</evidence>
<dbReference type="eggNOG" id="COG1141">
    <property type="taxonomic scope" value="Bacteria"/>
</dbReference>
<evidence type="ECO:0000256" key="4">
    <source>
        <dbReference type="ARBA" id="ARBA00022982"/>
    </source>
</evidence>
<evidence type="ECO:0000256" key="2">
    <source>
        <dbReference type="ARBA" id="ARBA00022448"/>
    </source>
</evidence>
<dbReference type="GO" id="GO:0051538">
    <property type="term" value="F:3 iron, 4 sulfur cluster binding"/>
    <property type="evidence" value="ECO:0007669"/>
    <property type="project" value="UniProtKB-KW"/>
</dbReference>
<dbReference type="KEGG" id="scy:SCATT_56280"/>
<evidence type="ECO:0000256" key="6">
    <source>
        <dbReference type="ARBA" id="ARBA00023014"/>
    </source>
</evidence>
<dbReference type="STRING" id="1003195.SCATT_56280"/>
<dbReference type="OrthoDB" id="4557285at2"/>
<keyword evidence="2 8" id="KW-0813">Transport</keyword>
<dbReference type="PRINTS" id="PR00352">
    <property type="entry name" value="3FE4SFRDOXIN"/>
</dbReference>
<evidence type="ECO:0000256" key="7">
    <source>
        <dbReference type="ARBA" id="ARBA00023291"/>
    </source>
</evidence>
<protein>
    <recommendedName>
        <fullName evidence="8">Ferredoxin</fullName>
    </recommendedName>
</protein>
<dbReference type="PANTHER" id="PTHR36923:SF3">
    <property type="entry name" value="FERREDOXIN"/>
    <property type="match status" value="1"/>
</dbReference>
<keyword evidence="3 8" id="KW-0479">Metal-binding</keyword>
<keyword evidence="4 8" id="KW-0249">Electron transport</keyword>
<evidence type="ECO:0000256" key="8">
    <source>
        <dbReference type="RuleBase" id="RU368020"/>
    </source>
</evidence>
<dbReference type="EMBL" id="CP003219">
    <property type="protein sequence ID" value="AEW97999.1"/>
    <property type="molecule type" value="Genomic_DNA"/>
</dbReference>
<comment type="cofactor">
    <cofactor evidence="1">
        <name>[3Fe-4S] cluster</name>
        <dbReference type="ChEBI" id="CHEBI:21137"/>
    </cofactor>
</comment>
<organism evidence="9 10">
    <name type="scientific">Streptantibioticus cattleyicolor (strain ATCC 35852 / DSM 46488 / JCM 4925 / NBRC 14057 / NRRL 8057)</name>
    <name type="common">Streptomyces cattleya</name>
    <dbReference type="NCBI Taxonomy" id="1003195"/>
    <lineage>
        <taxon>Bacteria</taxon>
        <taxon>Bacillati</taxon>
        <taxon>Actinomycetota</taxon>
        <taxon>Actinomycetes</taxon>
        <taxon>Kitasatosporales</taxon>
        <taxon>Streptomycetaceae</taxon>
        <taxon>Streptantibioticus</taxon>
    </lineage>
</organism>
<keyword evidence="6 8" id="KW-0411">Iron-sulfur</keyword>
<dbReference type="GO" id="GO:0009055">
    <property type="term" value="F:electron transfer activity"/>
    <property type="evidence" value="ECO:0007669"/>
    <property type="project" value="UniProtKB-UniRule"/>
</dbReference>
<dbReference type="InterPro" id="IPR001080">
    <property type="entry name" value="3Fe4S_ferredoxin"/>
</dbReference>
<name>G8X404_STREN</name>
<dbReference type="PANTHER" id="PTHR36923">
    <property type="entry name" value="FERREDOXIN"/>
    <property type="match status" value="1"/>
</dbReference>
<reference evidence="10" key="1">
    <citation type="submission" date="2011-12" db="EMBL/GenBank/DDBJ databases">
        <title>Complete genome sequence of Streptomyces cattleya strain DSM 46488.</title>
        <authorList>
            <person name="Ou H.-Y."/>
            <person name="Li P."/>
            <person name="Zhao C."/>
            <person name="O'Hagan D."/>
            <person name="Deng Z."/>
        </authorList>
    </citation>
    <scope>NUCLEOTIDE SEQUENCE [LARGE SCALE GENOMIC DNA]</scope>
    <source>
        <strain evidence="10">ATCC 35852 / DSM 46488 / JCM 4925 / NBRC 14057 / NRRL 8057</strain>
    </source>
</reference>
<keyword evidence="7" id="KW-0003">3Fe-4S</keyword>
<sequence>MVNVAWRVEVDEHRCIASGMCAGLAPELFELDGAHARVLRGRIEPDETALDAADSCPMSAITVRDGDSVVGPRP</sequence>
<evidence type="ECO:0000313" key="9">
    <source>
        <dbReference type="EMBL" id="AEW97999.1"/>
    </source>
</evidence>
<gene>
    <name evidence="9" type="ordered locus">SCATT_56280</name>
</gene>
<dbReference type="AlphaFoldDB" id="G8X404"/>
<evidence type="ECO:0000256" key="1">
    <source>
        <dbReference type="ARBA" id="ARBA00001927"/>
    </source>
</evidence>